<accession>A0A6I3M871</accession>
<gene>
    <name evidence="3" type="ORF">GJ743_12415</name>
</gene>
<name>A0A6I3M871_9MICO</name>
<feature type="transmembrane region" description="Helical" evidence="2">
    <location>
        <begin position="190"/>
        <end position="214"/>
    </location>
</feature>
<feature type="transmembrane region" description="Helical" evidence="2">
    <location>
        <begin position="234"/>
        <end position="255"/>
    </location>
</feature>
<protein>
    <submittedName>
        <fullName evidence="3">Uncharacterized protein</fullName>
    </submittedName>
</protein>
<keyword evidence="4" id="KW-1185">Reference proteome</keyword>
<proteinExistence type="predicted"/>
<dbReference type="AlphaFoldDB" id="A0A6I3M871"/>
<keyword evidence="2" id="KW-0472">Membrane</keyword>
<dbReference type="OrthoDB" id="5244723at2"/>
<evidence type="ECO:0000256" key="1">
    <source>
        <dbReference type="SAM" id="MobiDB-lite"/>
    </source>
</evidence>
<organism evidence="3 4">
    <name type="scientific">Agromyces bracchium</name>
    <dbReference type="NCBI Taxonomy" id="88376"/>
    <lineage>
        <taxon>Bacteria</taxon>
        <taxon>Bacillati</taxon>
        <taxon>Actinomycetota</taxon>
        <taxon>Actinomycetes</taxon>
        <taxon>Micrococcales</taxon>
        <taxon>Microbacteriaceae</taxon>
        <taxon>Agromyces</taxon>
    </lineage>
</organism>
<dbReference type="Proteomes" id="UP000433071">
    <property type="component" value="Unassembled WGS sequence"/>
</dbReference>
<evidence type="ECO:0000313" key="3">
    <source>
        <dbReference type="EMBL" id="MTH69171.1"/>
    </source>
</evidence>
<feature type="transmembrane region" description="Helical" evidence="2">
    <location>
        <begin position="154"/>
        <end position="178"/>
    </location>
</feature>
<feature type="region of interest" description="Disordered" evidence="1">
    <location>
        <begin position="1"/>
        <end position="52"/>
    </location>
</feature>
<feature type="compositionally biased region" description="Basic and acidic residues" evidence="1">
    <location>
        <begin position="7"/>
        <end position="17"/>
    </location>
</feature>
<feature type="transmembrane region" description="Helical" evidence="2">
    <location>
        <begin position="106"/>
        <end position="134"/>
    </location>
</feature>
<dbReference type="RefSeq" id="WP_155052196.1">
    <property type="nucleotide sequence ID" value="NZ_BAAAIB010000008.1"/>
</dbReference>
<feature type="compositionally biased region" description="Basic and acidic residues" evidence="1">
    <location>
        <begin position="23"/>
        <end position="52"/>
    </location>
</feature>
<sequence>MSTSTDRPGHDPNRDPRTTSTDRPVDADGDGLRDDREAVASDRVDDRAADSRTAAYDRRLDERAATADGVAPADGRPVRDDRLVADPAVRAAVIERERERFGGIKFGAAFFGWLTALGLGALLTALLAGTGAALGLGNVGAAVDDAVAEDPQTIGIVGAIALLVVLFVAYFAGGYVAGRMARFNGLKQGVAVWLWAIVMAVVGAALAALAGTRYDVFATLNTFPRIPVNEGELTVAGIITLVLLVVVTLGGAVLGGKAGTRYHRKVDAAGFGA</sequence>
<evidence type="ECO:0000256" key="2">
    <source>
        <dbReference type="SAM" id="Phobius"/>
    </source>
</evidence>
<reference evidence="3 4" key="1">
    <citation type="submission" date="2019-11" db="EMBL/GenBank/DDBJ databases">
        <title>Agromyces kandeliae sp. nov., isolated from mangrove soil.</title>
        <authorList>
            <person name="Wang R."/>
        </authorList>
    </citation>
    <scope>NUCLEOTIDE SEQUENCE [LARGE SCALE GENOMIC DNA]</scope>
    <source>
        <strain evidence="3 4">JCM 11433</strain>
    </source>
</reference>
<evidence type="ECO:0000313" key="4">
    <source>
        <dbReference type="Proteomes" id="UP000433071"/>
    </source>
</evidence>
<dbReference type="EMBL" id="WMLB01000025">
    <property type="protein sequence ID" value="MTH69171.1"/>
    <property type="molecule type" value="Genomic_DNA"/>
</dbReference>
<keyword evidence="2" id="KW-0812">Transmembrane</keyword>
<comment type="caution">
    <text evidence="3">The sequence shown here is derived from an EMBL/GenBank/DDBJ whole genome shotgun (WGS) entry which is preliminary data.</text>
</comment>
<keyword evidence="2" id="KW-1133">Transmembrane helix</keyword>